<dbReference type="EMBL" id="BKCJ010011362">
    <property type="protein sequence ID" value="GEU95758.1"/>
    <property type="molecule type" value="Genomic_DNA"/>
</dbReference>
<dbReference type="AlphaFoldDB" id="A0A699GR03"/>
<comment type="caution">
    <text evidence="2">The sequence shown here is derived from an EMBL/GenBank/DDBJ whole genome shotgun (WGS) entry which is preliminary data.</text>
</comment>
<sequence length="575" mass="63695">MEVTFNSGDSGDAGVVVGGSETEEGLCKELQFSLVDNSKLNVVYLLNRSLKRFVSLLKGLQGGKKIALCQKEKSNLLGKRVMDPKLCYNTFKFKEGESLTQTFTRSKALMNELVNDAIKLLKLEINIGFINKLSKKWLAFCQSLRNTNHVKESELTSLFGKLEYEENLINSIYETNKEKTLVFTTSLSTAFLSTSIVQDFHDSPDDEEDTRSSQEYMNDVEEEYQSRALLSKSKRFFRKADESLVCSTPLFPLEKLAGAKPVSGSKTIKSILKSKSSFKPKTLKGVVVNESSLTSAKGNISTSVSKTNSVPAGKLKNVKMEDDPPLAIVMKELNELKLQISKNKSSYSRNKNSQQVNQHHSGQGESFSRSRIISLRRGIKPKDPQHVTKNCETCGSDVRTTTDHNDIKWFRKREALQAKKAETFKTRLNHQALKPNKPEGPPFTDHMLAICSAAKPVVFKAPKPSTNAKRDSKGTKPKAQPGYKKYSTSSKQPFVSSQEATKDGSSKAPTGSKTSHLKQKKDSSSTVESNPSHTLVFTHVVTEMHKEDQQATGGPTSLGVTSEERASPQLSSDQT</sequence>
<feature type="compositionally biased region" description="Polar residues" evidence="1">
    <location>
        <begin position="524"/>
        <end position="535"/>
    </location>
</feature>
<organism evidence="2">
    <name type="scientific">Tanacetum cinerariifolium</name>
    <name type="common">Dalmatian daisy</name>
    <name type="synonym">Chrysanthemum cinerariifolium</name>
    <dbReference type="NCBI Taxonomy" id="118510"/>
    <lineage>
        <taxon>Eukaryota</taxon>
        <taxon>Viridiplantae</taxon>
        <taxon>Streptophyta</taxon>
        <taxon>Embryophyta</taxon>
        <taxon>Tracheophyta</taxon>
        <taxon>Spermatophyta</taxon>
        <taxon>Magnoliopsida</taxon>
        <taxon>eudicotyledons</taxon>
        <taxon>Gunneridae</taxon>
        <taxon>Pentapetalae</taxon>
        <taxon>asterids</taxon>
        <taxon>campanulids</taxon>
        <taxon>Asterales</taxon>
        <taxon>Asteraceae</taxon>
        <taxon>Asteroideae</taxon>
        <taxon>Anthemideae</taxon>
        <taxon>Anthemidinae</taxon>
        <taxon>Tanacetum</taxon>
    </lineage>
</organism>
<protein>
    <submittedName>
        <fullName evidence="2">Retrovirus-related Pol polyprotein from transposon TNT 1-94</fullName>
    </submittedName>
</protein>
<feature type="compositionally biased region" description="Low complexity" evidence="1">
    <location>
        <begin position="342"/>
        <end position="353"/>
    </location>
</feature>
<feature type="region of interest" description="Disordered" evidence="1">
    <location>
        <begin position="342"/>
        <end position="368"/>
    </location>
</feature>
<proteinExistence type="predicted"/>
<feature type="compositionally biased region" description="Polar residues" evidence="1">
    <location>
        <begin position="486"/>
        <end position="499"/>
    </location>
</feature>
<feature type="compositionally biased region" description="Polar residues" evidence="1">
    <location>
        <begin position="550"/>
        <end position="560"/>
    </location>
</feature>
<evidence type="ECO:0000313" key="2">
    <source>
        <dbReference type="EMBL" id="GEU95758.1"/>
    </source>
</evidence>
<reference evidence="2" key="1">
    <citation type="journal article" date="2019" name="Sci. Rep.">
        <title>Draft genome of Tanacetum cinerariifolium, the natural source of mosquito coil.</title>
        <authorList>
            <person name="Yamashiro T."/>
            <person name="Shiraishi A."/>
            <person name="Satake H."/>
            <person name="Nakayama K."/>
        </authorList>
    </citation>
    <scope>NUCLEOTIDE SEQUENCE</scope>
</reference>
<feature type="region of interest" description="Disordered" evidence="1">
    <location>
        <begin position="461"/>
        <end position="575"/>
    </location>
</feature>
<accession>A0A699GR03</accession>
<gene>
    <name evidence="2" type="ORF">Tci_067736</name>
</gene>
<feature type="compositionally biased region" description="Polar residues" evidence="1">
    <location>
        <begin position="354"/>
        <end position="365"/>
    </location>
</feature>
<name>A0A699GR03_TANCI</name>
<evidence type="ECO:0000256" key="1">
    <source>
        <dbReference type="SAM" id="MobiDB-lite"/>
    </source>
</evidence>